<keyword evidence="2" id="KW-0812">Transmembrane</keyword>
<gene>
    <name evidence="3" type="ORF">BDZ90DRAFT_50423</name>
</gene>
<keyword evidence="2" id="KW-1133">Transmembrane helix</keyword>
<dbReference type="GeneID" id="37031454"/>
<sequence length="143" mass="15062">MCWSINEVTTSGSDRGVQQRAEVAEERERDPASTIPQPGQDCNVIRPPHTSRLQPAPPSLLSPPFGSSCSDLRIAVTATSVQISDHPIQLSSIPIWSRRTRASPSCPLCPNAPLGSACSCCAFRAAAAAVIVAAIACVAWIPT</sequence>
<dbReference type="Proteomes" id="UP000245884">
    <property type="component" value="Unassembled WGS sequence"/>
</dbReference>
<feature type="compositionally biased region" description="Basic and acidic residues" evidence="1">
    <location>
        <begin position="22"/>
        <end position="31"/>
    </location>
</feature>
<protein>
    <submittedName>
        <fullName evidence="3">Uncharacterized protein</fullName>
    </submittedName>
</protein>
<dbReference type="EMBL" id="KZ819672">
    <property type="protein sequence ID" value="PWN26263.1"/>
    <property type="molecule type" value="Genomic_DNA"/>
</dbReference>
<proteinExistence type="predicted"/>
<evidence type="ECO:0000313" key="4">
    <source>
        <dbReference type="Proteomes" id="UP000245884"/>
    </source>
</evidence>
<keyword evidence="2" id="KW-0472">Membrane</keyword>
<keyword evidence="4" id="KW-1185">Reference proteome</keyword>
<feature type="region of interest" description="Disordered" evidence="1">
    <location>
        <begin position="1"/>
        <end position="57"/>
    </location>
</feature>
<feature type="transmembrane region" description="Helical" evidence="2">
    <location>
        <begin position="122"/>
        <end position="141"/>
    </location>
</feature>
<evidence type="ECO:0000313" key="3">
    <source>
        <dbReference type="EMBL" id="PWN26263.1"/>
    </source>
</evidence>
<organism evidence="3 4">
    <name type="scientific">Jaminaea rosea</name>
    <dbReference type="NCBI Taxonomy" id="1569628"/>
    <lineage>
        <taxon>Eukaryota</taxon>
        <taxon>Fungi</taxon>
        <taxon>Dikarya</taxon>
        <taxon>Basidiomycota</taxon>
        <taxon>Ustilaginomycotina</taxon>
        <taxon>Exobasidiomycetes</taxon>
        <taxon>Microstromatales</taxon>
        <taxon>Microstromatales incertae sedis</taxon>
        <taxon>Jaminaea</taxon>
    </lineage>
</organism>
<evidence type="ECO:0000256" key="2">
    <source>
        <dbReference type="SAM" id="Phobius"/>
    </source>
</evidence>
<feature type="compositionally biased region" description="Polar residues" evidence="1">
    <location>
        <begin position="1"/>
        <end position="13"/>
    </location>
</feature>
<accession>A0A316UQW4</accession>
<dbReference type="AlphaFoldDB" id="A0A316UQW4"/>
<dbReference type="RefSeq" id="XP_025360875.1">
    <property type="nucleotide sequence ID" value="XM_025509631.1"/>
</dbReference>
<evidence type="ECO:0000256" key="1">
    <source>
        <dbReference type="SAM" id="MobiDB-lite"/>
    </source>
</evidence>
<name>A0A316UQW4_9BASI</name>
<reference evidence="3 4" key="1">
    <citation type="journal article" date="2018" name="Mol. Biol. Evol.">
        <title>Broad Genomic Sampling Reveals a Smut Pathogenic Ancestry of the Fungal Clade Ustilaginomycotina.</title>
        <authorList>
            <person name="Kijpornyongpan T."/>
            <person name="Mondo S.J."/>
            <person name="Barry K."/>
            <person name="Sandor L."/>
            <person name="Lee J."/>
            <person name="Lipzen A."/>
            <person name="Pangilinan J."/>
            <person name="LaButti K."/>
            <person name="Hainaut M."/>
            <person name="Henrissat B."/>
            <person name="Grigoriev I.V."/>
            <person name="Spatafora J.W."/>
            <person name="Aime M.C."/>
        </authorList>
    </citation>
    <scope>NUCLEOTIDE SEQUENCE [LARGE SCALE GENOMIC DNA]</scope>
    <source>
        <strain evidence="3 4">MCA 5214</strain>
    </source>
</reference>